<dbReference type="InterPro" id="IPR037120">
    <property type="entry name" value="Haem_peroxidase_sf_animal"/>
</dbReference>
<dbReference type="InterPro" id="IPR019791">
    <property type="entry name" value="Haem_peroxidase_animal"/>
</dbReference>
<dbReference type="AlphaFoldDB" id="G5E1C8"/>
<keyword evidence="1" id="KW-0479">Metal-binding</keyword>
<dbReference type="InterPro" id="IPR010255">
    <property type="entry name" value="Haem_peroxidase_sf"/>
</dbReference>
<accession>G5E1C8</accession>
<feature type="non-terminal residue" evidence="2">
    <location>
        <position position="292"/>
    </location>
</feature>
<evidence type="ECO:0000313" key="2">
    <source>
        <dbReference type="EMBL" id="AEQ16968.1"/>
    </source>
</evidence>
<evidence type="ECO:0000256" key="1">
    <source>
        <dbReference type="PIRSR" id="PIRSR619791-2"/>
    </source>
</evidence>
<name>G5E1C8_9PIPI</name>
<dbReference type="GO" id="GO:0042742">
    <property type="term" value="P:defense response to bacterium"/>
    <property type="evidence" value="ECO:0007669"/>
    <property type="project" value="TreeGrafter"/>
</dbReference>
<dbReference type="PANTHER" id="PTHR11475:SF63">
    <property type="entry name" value="EOSINOPHIL PEROXIDASE"/>
    <property type="match status" value="1"/>
</dbReference>
<dbReference type="PROSITE" id="PS50292">
    <property type="entry name" value="PEROXIDASE_3"/>
    <property type="match status" value="1"/>
</dbReference>
<dbReference type="GO" id="GO:0005615">
    <property type="term" value="C:extracellular space"/>
    <property type="evidence" value="ECO:0007669"/>
    <property type="project" value="TreeGrafter"/>
</dbReference>
<organism evidence="2">
    <name type="scientific">Pipa carvalhoi</name>
    <name type="common">Carvalho's Surinam toad</name>
    <dbReference type="NCBI Taxonomy" id="191480"/>
    <lineage>
        <taxon>Eukaryota</taxon>
        <taxon>Metazoa</taxon>
        <taxon>Chordata</taxon>
        <taxon>Craniata</taxon>
        <taxon>Vertebrata</taxon>
        <taxon>Euteleostomi</taxon>
        <taxon>Amphibia</taxon>
        <taxon>Batrachia</taxon>
        <taxon>Anura</taxon>
        <taxon>Pipoidea</taxon>
        <taxon>Pipidae</taxon>
        <taxon>Pipinae</taxon>
        <taxon>Pipa</taxon>
    </lineage>
</organism>
<reference evidence="2" key="1">
    <citation type="submission" date="2011-09" db="EMBL/GenBank/DDBJ databases">
        <title>The odds of duplicate gene persistence after polyploidization.</title>
        <authorList>
            <person name="Chain F.J.J."/>
            <person name="Evans B.J."/>
            <person name="Dushoff J."/>
        </authorList>
    </citation>
    <scope>NUCLEOTIDE SEQUENCE</scope>
    <source>
        <tissue evidence="2">Liver</tissue>
    </source>
</reference>
<dbReference type="GO" id="GO:0020037">
    <property type="term" value="F:heme binding"/>
    <property type="evidence" value="ECO:0007669"/>
    <property type="project" value="InterPro"/>
</dbReference>
<dbReference type="Pfam" id="PF03098">
    <property type="entry name" value="An_peroxidase"/>
    <property type="match status" value="2"/>
</dbReference>
<dbReference type="PANTHER" id="PTHR11475">
    <property type="entry name" value="OXIDASE/PEROXIDASE"/>
    <property type="match status" value="1"/>
</dbReference>
<dbReference type="GO" id="GO:0004601">
    <property type="term" value="F:peroxidase activity"/>
    <property type="evidence" value="ECO:0007669"/>
    <property type="project" value="InterPro"/>
</dbReference>
<dbReference type="EMBL" id="JP287192">
    <property type="protein sequence ID" value="AEQ16968.1"/>
    <property type="molecule type" value="mRNA"/>
</dbReference>
<sequence length="292" mass="33196">SRNAIRAADYMGTTLQLLAEKLKPFHHRPFNITDLLTEQMDTISKLTGCAYQHLPRACQESPYRTITGQCNNRNPILGASNTGFTRLLPAQYEDGLSLPRGWTENLPINGFSCARELPCFPLKIPPNDPRIQNRSDCIPLFRSSPGETLYQEARKIVGGILQKITYKDWLPLLLGSETQRVLPAYRGYNENVDPRVSNVFTVVFRMGHTLIQPFIYRLADGVVREGGIDPLLRGLMANRAKLNRQNQLVVDELRERLFVLFKRIGLDLTAINMQRGREHGLPGYSAWRRFCG</sequence>
<protein>
    <submittedName>
        <fullName evidence="2">Putative pmr-1 protein</fullName>
    </submittedName>
</protein>
<feature type="binding site" description="axial binding residue" evidence="1">
    <location>
        <position position="208"/>
    </location>
    <ligand>
        <name>heme b</name>
        <dbReference type="ChEBI" id="CHEBI:60344"/>
    </ligand>
    <ligandPart>
        <name>Fe</name>
        <dbReference type="ChEBI" id="CHEBI:18248"/>
    </ligandPart>
</feature>
<dbReference type="SUPFAM" id="SSF48113">
    <property type="entry name" value="Heme-dependent peroxidases"/>
    <property type="match status" value="1"/>
</dbReference>
<dbReference type="Gene3D" id="1.10.640.10">
    <property type="entry name" value="Haem peroxidase domain superfamily, animal type"/>
    <property type="match status" value="2"/>
</dbReference>
<keyword evidence="1" id="KW-0408">Iron</keyword>
<dbReference type="GO" id="GO:0006979">
    <property type="term" value="P:response to oxidative stress"/>
    <property type="evidence" value="ECO:0007669"/>
    <property type="project" value="InterPro"/>
</dbReference>
<dbReference type="GO" id="GO:0046872">
    <property type="term" value="F:metal ion binding"/>
    <property type="evidence" value="ECO:0007669"/>
    <property type="project" value="UniProtKB-KW"/>
</dbReference>
<feature type="non-terminal residue" evidence="2">
    <location>
        <position position="1"/>
    </location>
</feature>
<proteinExistence type="evidence at transcript level"/>
<keyword evidence="1" id="KW-0349">Heme</keyword>